<reference evidence="2 3" key="1">
    <citation type="journal article" date="2019" name="Mol. Ecol. Resour.">
        <title>Chromosome-level genome assembly of Triplophysa tibetana, a fish adapted to the harsh high-altitude environment of the Tibetan Plateau.</title>
        <authorList>
            <person name="Yang X."/>
            <person name="Liu H."/>
            <person name="Ma Z."/>
            <person name="Zou Y."/>
            <person name="Zou M."/>
            <person name="Mao Y."/>
            <person name="Li X."/>
            <person name="Wang H."/>
            <person name="Chen T."/>
            <person name="Wang W."/>
            <person name="Yang R."/>
        </authorList>
    </citation>
    <scope>NUCLEOTIDE SEQUENCE [LARGE SCALE GENOMIC DNA]</scope>
    <source>
        <strain evidence="2">TTIB1903HZAU</strain>
        <tissue evidence="2">Muscle</tissue>
    </source>
</reference>
<feature type="signal peptide" evidence="1">
    <location>
        <begin position="1"/>
        <end position="22"/>
    </location>
</feature>
<accession>A0A5A9PJH1</accession>
<name>A0A5A9PJH1_9TELE</name>
<sequence length="182" mass="20873">MVAFCFSLVLFALFYLLKLKWGARKRAYSVSFSRLKLYADPVTKKTSLEEKVERQQTCRKSSFPAPVPNLGCDIEQPMQWTDYSGATPMRTLMSTTSKSNGLMLWTDSSGRTPPSTFMSTLNSKASSSRDILRPRNFVYRSTLMSTKIRANLRCTLLRKNLVHGLNKQQWRNTCEYLMSTNI</sequence>
<organism evidence="2 3">
    <name type="scientific">Triplophysa tibetana</name>
    <dbReference type="NCBI Taxonomy" id="1572043"/>
    <lineage>
        <taxon>Eukaryota</taxon>
        <taxon>Metazoa</taxon>
        <taxon>Chordata</taxon>
        <taxon>Craniata</taxon>
        <taxon>Vertebrata</taxon>
        <taxon>Euteleostomi</taxon>
        <taxon>Actinopterygii</taxon>
        <taxon>Neopterygii</taxon>
        <taxon>Teleostei</taxon>
        <taxon>Ostariophysi</taxon>
        <taxon>Cypriniformes</taxon>
        <taxon>Nemacheilidae</taxon>
        <taxon>Triplophysa</taxon>
    </lineage>
</organism>
<evidence type="ECO:0000313" key="2">
    <source>
        <dbReference type="EMBL" id="KAA0721116.1"/>
    </source>
</evidence>
<keyword evidence="3" id="KW-1185">Reference proteome</keyword>
<evidence type="ECO:0000313" key="3">
    <source>
        <dbReference type="Proteomes" id="UP000324632"/>
    </source>
</evidence>
<feature type="chain" id="PRO_5023134903" evidence="1">
    <location>
        <begin position="23"/>
        <end position="182"/>
    </location>
</feature>
<gene>
    <name evidence="2" type="ORF">E1301_Tti001874</name>
</gene>
<proteinExistence type="predicted"/>
<protein>
    <submittedName>
        <fullName evidence="2">Uncharacterized protein</fullName>
    </submittedName>
</protein>
<dbReference type="EMBL" id="SOYY01000005">
    <property type="protein sequence ID" value="KAA0721116.1"/>
    <property type="molecule type" value="Genomic_DNA"/>
</dbReference>
<evidence type="ECO:0000256" key="1">
    <source>
        <dbReference type="SAM" id="SignalP"/>
    </source>
</evidence>
<comment type="caution">
    <text evidence="2">The sequence shown here is derived from an EMBL/GenBank/DDBJ whole genome shotgun (WGS) entry which is preliminary data.</text>
</comment>
<keyword evidence="1" id="KW-0732">Signal</keyword>
<dbReference type="AlphaFoldDB" id="A0A5A9PJH1"/>
<dbReference type="Proteomes" id="UP000324632">
    <property type="component" value="Chromosome 5"/>
</dbReference>